<feature type="region of interest" description="Disordered" evidence="1">
    <location>
        <begin position="1"/>
        <end position="24"/>
    </location>
</feature>
<evidence type="ECO:0000313" key="2">
    <source>
        <dbReference type="EMBL" id="MDV7693463.1"/>
    </source>
</evidence>
<dbReference type="InterPro" id="IPR029064">
    <property type="entry name" value="Ribosomal_eL30-like_sf"/>
</dbReference>
<gene>
    <name evidence="3" type="ORF">A7K95_01370</name>
    <name evidence="2" type="ORF">GA842_00950</name>
</gene>
<evidence type="ECO:0000256" key="1">
    <source>
        <dbReference type="SAM" id="MobiDB-lite"/>
    </source>
</evidence>
<evidence type="ECO:0000313" key="4">
    <source>
        <dbReference type="Proteomes" id="UP000077280"/>
    </source>
</evidence>
<reference evidence="2" key="2">
    <citation type="submission" date="2019-10" db="EMBL/GenBank/DDBJ databases">
        <title>Malate fermentation in French cider.</title>
        <authorList>
            <person name="Cousin F.J."/>
            <person name="Medina Fernandez S."/>
            <person name="Misery B."/>
            <person name="Laplace J.-M."/>
            <person name="Cretenet M."/>
        </authorList>
    </citation>
    <scope>NUCLEOTIDE SEQUENCE</scope>
    <source>
        <strain evidence="2">UCMA15901</strain>
    </source>
</reference>
<dbReference type="Pfam" id="PF07997">
    <property type="entry name" value="DUF1694"/>
    <property type="match status" value="1"/>
</dbReference>
<dbReference type="AlphaFoldDB" id="A0A176THH2"/>
<keyword evidence="4" id="KW-1185">Reference proteome</keyword>
<dbReference type="Gene3D" id="3.30.1330.30">
    <property type="match status" value="1"/>
</dbReference>
<proteinExistence type="predicted"/>
<organism evidence="2 5">
    <name type="scientific">Pediococcus parvulus</name>
    <dbReference type="NCBI Taxonomy" id="54062"/>
    <lineage>
        <taxon>Bacteria</taxon>
        <taxon>Bacillati</taxon>
        <taxon>Bacillota</taxon>
        <taxon>Bacilli</taxon>
        <taxon>Lactobacillales</taxon>
        <taxon>Lactobacillaceae</taxon>
        <taxon>Pediococcus</taxon>
    </lineage>
</organism>
<comment type="caution">
    <text evidence="2">The sequence shown here is derived from an EMBL/GenBank/DDBJ whole genome shotgun (WGS) entry which is preliminary data.</text>
</comment>
<dbReference type="EMBL" id="WERX01000002">
    <property type="protein sequence ID" value="MDV7693463.1"/>
    <property type="molecule type" value="Genomic_DNA"/>
</dbReference>
<reference evidence="3 4" key="1">
    <citation type="submission" date="2016-05" db="EMBL/GenBank/DDBJ databases">
        <title>Draft genome sequence of Pediococcus parvulus 2.6, a probiotic beta-glucan producer strain.</title>
        <authorList>
            <person name="Mohedano M.L."/>
            <person name="Perez-Ramos A."/>
            <person name="Duenas M.T."/>
            <person name="Lamontanara A."/>
            <person name="Orru L."/>
            <person name="Spano G."/>
            <person name="Capozzi V."/>
            <person name="Lopez P."/>
        </authorList>
    </citation>
    <scope>NUCLEOTIDE SEQUENCE [LARGE SCALE GENOMIC DNA]</scope>
    <source>
        <strain evidence="3 4">2.6</strain>
    </source>
</reference>
<dbReference type="InterPro" id="IPR012543">
    <property type="entry name" value="DUF1694"/>
</dbReference>
<evidence type="ECO:0000313" key="3">
    <source>
        <dbReference type="EMBL" id="OAD63207.1"/>
    </source>
</evidence>
<protein>
    <submittedName>
        <fullName evidence="2">DUF1694 domain-containing protein</fullName>
    </submittedName>
</protein>
<dbReference type="Proteomes" id="UP001275867">
    <property type="component" value="Unassembled WGS sequence"/>
</dbReference>
<name>A0A176THH2_9LACO</name>
<dbReference type="RefSeq" id="WP_057784708.1">
    <property type="nucleotide sequence ID" value="NZ_BJWE01000033.1"/>
</dbReference>
<evidence type="ECO:0000313" key="5">
    <source>
        <dbReference type="Proteomes" id="UP001275867"/>
    </source>
</evidence>
<accession>A0A176THH2</accession>
<dbReference type="OrthoDB" id="95278at2"/>
<feature type="compositionally biased region" description="Polar residues" evidence="1">
    <location>
        <begin position="1"/>
        <end position="13"/>
    </location>
</feature>
<dbReference type="SUPFAM" id="SSF160515">
    <property type="entry name" value="YueI-like"/>
    <property type="match status" value="1"/>
</dbReference>
<dbReference type="PIRSF" id="PIRSF034303">
    <property type="entry name" value="DUF1694"/>
    <property type="match status" value="1"/>
</dbReference>
<sequence>MANNSNNVDSRLQNAIHGTPKLNPDEQRRYLGTFRERVAISMTVSQIKTHQYEVPFVAQLKKHPDYQLLINGNIDQHLIGPYLKAASQESLKFTIKTDSIYTTNDQDLALVLAAPDSINVADIDVASFQGQAPIKEEKKPESLLDKLKNSFRN</sequence>
<dbReference type="EMBL" id="LXND01000083">
    <property type="protein sequence ID" value="OAD63207.1"/>
    <property type="molecule type" value="Genomic_DNA"/>
</dbReference>
<dbReference type="Proteomes" id="UP000077280">
    <property type="component" value="Unassembled WGS sequence"/>
</dbReference>